<feature type="transmembrane region" description="Helical" evidence="1">
    <location>
        <begin position="195"/>
        <end position="215"/>
    </location>
</feature>
<keyword evidence="1" id="KW-1133">Transmembrane helix</keyword>
<feature type="transmembrane region" description="Helical" evidence="1">
    <location>
        <begin position="108"/>
        <end position="128"/>
    </location>
</feature>
<feature type="transmembrane region" description="Helical" evidence="1">
    <location>
        <begin position="278"/>
        <end position="298"/>
    </location>
</feature>
<keyword evidence="3" id="KW-1185">Reference proteome</keyword>
<feature type="transmembrane region" description="Helical" evidence="1">
    <location>
        <begin position="53"/>
        <end position="74"/>
    </location>
</feature>
<proteinExistence type="predicted"/>
<evidence type="ECO:0000256" key="1">
    <source>
        <dbReference type="SAM" id="Phobius"/>
    </source>
</evidence>
<feature type="transmembrane region" description="Helical" evidence="1">
    <location>
        <begin position="235"/>
        <end position="257"/>
    </location>
</feature>
<organism evidence="2 3">
    <name type="scientific">Blepharisma stoltei</name>
    <dbReference type="NCBI Taxonomy" id="1481888"/>
    <lineage>
        <taxon>Eukaryota</taxon>
        <taxon>Sar</taxon>
        <taxon>Alveolata</taxon>
        <taxon>Ciliophora</taxon>
        <taxon>Postciliodesmatophora</taxon>
        <taxon>Heterotrichea</taxon>
        <taxon>Heterotrichida</taxon>
        <taxon>Blepharismidae</taxon>
        <taxon>Blepharisma</taxon>
    </lineage>
</organism>
<dbReference type="Proteomes" id="UP001162131">
    <property type="component" value="Unassembled WGS sequence"/>
</dbReference>
<feature type="transmembrane region" description="Helical" evidence="1">
    <location>
        <begin position="20"/>
        <end position="41"/>
    </location>
</feature>
<dbReference type="AlphaFoldDB" id="A0AAU9IAB9"/>
<evidence type="ECO:0000313" key="3">
    <source>
        <dbReference type="Proteomes" id="UP001162131"/>
    </source>
</evidence>
<keyword evidence="1" id="KW-0472">Membrane</keyword>
<feature type="transmembrane region" description="Helical" evidence="1">
    <location>
        <begin position="140"/>
        <end position="159"/>
    </location>
</feature>
<feature type="transmembrane region" description="Helical" evidence="1">
    <location>
        <begin position="310"/>
        <end position="331"/>
    </location>
</feature>
<name>A0AAU9IAB9_9CILI</name>
<gene>
    <name evidence="2" type="ORF">BSTOLATCC_MIC1327</name>
</gene>
<comment type="caution">
    <text evidence="2">The sequence shown here is derived from an EMBL/GenBank/DDBJ whole genome shotgun (WGS) entry which is preliminary data.</text>
</comment>
<feature type="transmembrane region" description="Helical" evidence="1">
    <location>
        <begin position="165"/>
        <end position="183"/>
    </location>
</feature>
<accession>A0AAU9IAB9</accession>
<evidence type="ECO:0000313" key="2">
    <source>
        <dbReference type="EMBL" id="CAG9310482.1"/>
    </source>
</evidence>
<keyword evidence="1" id="KW-0812">Transmembrane</keyword>
<sequence length="365" mass="43307">MFFKLAISISNSFFNHAKSYKNMITLWVIIFSLFVFDCYIFEKHLKFSLREKLPTMLFLLFAANYIPLLLSQIISKWISALTNEIDADFILTPIVWLNPIWNLTFETFHYLFDFIWSLFWIFGIMSLLGTYSSSKSTDNLISCFLAMANAMCFLIYYIFSSDENVLILYLTFFTIFSMTWINICKSKIYSNQLDLAMAWYNLLFLINTLWTIKILCLPNTSTFDILKFIFYLVSYLWITFFILFLFLICYVSLFEYLQTLFNEFIERFKRVHDFERNYLNIIKVYAVFMGFIIEMIFANNLISWIVGEEIWVVKEGLLLIGVGAYGHILIFPDEDQQQMGPNFSNIVGAWFQAWIVKRILMILIT</sequence>
<protein>
    <submittedName>
        <fullName evidence="2">Uncharacterized protein</fullName>
    </submittedName>
</protein>
<dbReference type="EMBL" id="CAJZBQ010000002">
    <property type="protein sequence ID" value="CAG9310482.1"/>
    <property type="molecule type" value="Genomic_DNA"/>
</dbReference>
<reference evidence="2" key="1">
    <citation type="submission" date="2021-09" db="EMBL/GenBank/DDBJ databases">
        <authorList>
            <consortium name="AG Swart"/>
            <person name="Singh M."/>
            <person name="Singh A."/>
            <person name="Seah K."/>
            <person name="Emmerich C."/>
        </authorList>
    </citation>
    <scope>NUCLEOTIDE SEQUENCE</scope>
    <source>
        <strain evidence="2">ATCC30299</strain>
    </source>
</reference>